<feature type="domain" description="GH16" evidence="3">
    <location>
        <begin position="49"/>
        <end position="322"/>
    </location>
</feature>
<evidence type="ECO:0000256" key="1">
    <source>
        <dbReference type="ARBA" id="ARBA00006865"/>
    </source>
</evidence>
<dbReference type="SUPFAM" id="SSF49899">
    <property type="entry name" value="Concanavalin A-like lectins/glucanases"/>
    <property type="match status" value="1"/>
</dbReference>
<protein>
    <recommendedName>
        <fullName evidence="3">GH16 domain-containing protein</fullName>
    </recommendedName>
</protein>
<dbReference type="RefSeq" id="WP_167190723.1">
    <property type="nucleotide sequence ID" value="NZ_JAASQL010000007.1"/>
</dbReference>
<dbReference type="InterPro" id="IPR013320">
    <property type="entry name" value="ConA-like_dom_sf"/>
</dbReference>
<dbReference type="PROSITE" id="PS51257">
    <property type="entry name" value="PROKAR_LIPOPROTEIN"/>
    <property type="match status" value="1"/>
</dbReference>
<evidence type="ECO:0000256" key="2">
    <source>
        <dbReference type="SAM" id="MobiDB-lite"/>
    </source>
</evidence>
<sequence length="322" mass="36693">MIKQLCVLIIGVVFFISCSKNSDSFIPPVDKVDKEEPLEEENPIEEDIALGENTSVPSFLEGENPNVTVKKWVKVNLLSDEFETTNLDTDKWAILTSSWIGREPGIFKEDAVALANGNLTITNYKLAEKEIVNGNEYTHAGSLIRSINTAQPGMYIECRMKASKTFMSSTFWLINTRNEGSGCDQRTTELDIQETVGRITDSTPDWAKDHDTGMYSNTHSRNKTCDETKEGSEGAEVEYATKNWENYHIYAAWWKSSKEILFFLDGEYKNTVVPVENFDLPMYLRMVTETYDWSPVPADGGLTGTKEERTTYYDWVRTWELQ</sequence>
<proteinExistence type="inferred from homology"/>
<feature type="region of interest" description="Disordered" evidence="2">
    <location>
        <begin position="201"/>
        <end position="227"/>
    </location>
</feature>
<organism evidence="4 5">
    <name type="scientific">Wenyingzhuangia heitensis</name>
    <dbReference type="NCBI Taxonomy" id="1487859"/>
    <lineage>
        <taxon>Bacteria</taxon>
        <taxon>Pseudomonadati</taxon>
        <taxon>Bacteroidota</taxon>
        <taxon>Flavobacteriia</taxon>
        <taxon>Flavobacteriales</taxon>
        <taxon>Flavobacteriaceae</taxon>
        <taxon>Wenyingzhuangia</taxon>
    </lineage>
</organism>
<dbReference type="Gene3D" id="2.60.120.200">
    <property type="match status" value="1"/>
</dbReference>
<comment type="caution">
    <text evidence="4">The sequence shown here is derived from an EMBL/GenBank/DDBJ whole genome shotgun (WGS) entry which is preliminary data.</text>
</comment>
<dbReference type="InterPro" id="IPR000757">
    <property type="entry name" value="Beta-glucanase-like"/>
</dbReference>
<dbReference type="PROSITE" id="PS51762">
    <property type="entry name" value="GH16_2"/>
    <property type="match status" value="1"/>
</dbReference>
<evidence type="ECO:0000259" key="3">
    <source>
        <dbReference type="PROSITE" id="PS51762"/>
    </source>
</evidence>
<evidence type="ECO:0000313" key="5">
    <source>
        <dbReference type="Proteomes" id="UP000745859"/>
    </source>
</evidence>
<keyword evidence="5" id="KW-1185">Reference proteome</keyword>
<evidence type="ECO:0000313" key="4">
    <source>
        <dbReference type="EMBL" id="NIJ46494.1"/>
    </source>
</evidence>
<gene>
    <name evidence="4" type="ORF">FHR24_002982</name>
</gene>
<reference evidence="4 5" key="1">
    <citation type="submission" date="2020-03" db="EMBL/GenBank/DDBJ databases">
        <title>Genomic Encyclopedia of Type Strains, Phase IV (KMG-IV): sequencing the most valuable type-strain genomes for metagenomic binning, comparative biology and taxonomic classification.</title>
        <authorList>
            <person name="Goeker M."/>
        </authorList>
    </citation>
    <scope>NUCLEOTIDE SEQUENCE [LARGE SCALE GENOMIC DNA]</scope>
    <source>
        <strain evidence="4 5">DSM 101599</strain>
    </source>
</reference>
<dbReference type="EMBL" id="JAASQL010000007">
    <property type="protein sequence ID" value="NIJ46494.1"/>
    <property type="molecule type" value="Genomic_DNA"/>
</dbReference>
<accession>A0ABX0UDS4</accession>
<dbReference type="Proteomes" id="UP000745859">
    <property type="component" value="Unassembled WGS sequence"/>
</dbReference>
<name>A0ABX0UDS4_9FLAO</name>
<comment type="similarity">
    <text evidence="1">Belongs to the glycosyl hydrolase 16 family.</text>
</comment>